<dbReference type="GO" id="GO:0016620">
    <property type="term" value="F:oxidoreductase activity, acting on the aldehyde or oxo group of donors, NAD or NADP as acceptor"/>
    <property type="evidence" value="ECO:0007669"/>
    <property type="project" value="InterPro"/>
</dbReference>
<dbReference type="InterPro" id="IPR029510">
    <property type="entry name" value="Ald_DH_CS_GLU"/>
</dbReference>
<dbReference type="Pfam" id="PF00171">
    <property type="entry name" value="Aldedh"/>
    <property type="match status" value="1"/>
</dbReference>
<dbReference type="PROSITE" id="PS00687">
    <property type="entry name" value="ALDEHYDE_DEHYDR_GLU"/>
    <property type="match status" value="1"/>
</dbReference>
<evidence type="ECO:0000259" key="6">
    <source>
        <dbReference type="Pfam" id="PF00171"/>
    </source>
</evidence>
<keyword evidence="2 4" id="KW-0560">Oxidoreductase</keyword>
<evidence type="ECO:0000256" key="2">
    <source>
        <dbReference type="ARBA" id="ARBA00023002"/>
    </source>
</evidence>
<dbReference type="Gene3D" id="3.40.605.10">
    <property type="entry name" value="Aldehyde Dehydrogenase, Chain A, domain 1"/>
    <property type="match status" value="1"/>
</dbReference>
<dbReference type="InterPro" id="IPR015590">
    <property type="entry name" value="Aldehyde_DH_dom"/>
</dbReference>
<evidence type="ECO:0000313" key="8">
    <source>
        <dbReference type="Proteomes" id="UP000094385"/>
    </source>
</evidence>
<keyword evidence="5" id="KW-1133">Transmembrane helix</keyword>
<dbReference type="Gene3D" id="3.40.309.10">
    <property type="entry name" value="Aldehyde Dehydrogenase, Chain A, domain 2"/>
    <property type="match status" value="1"/>
</dbReference>
<dbReference type="InterPro" id="IPR016161">
    <property type="entry name" value="Ald_DH/histidinol_DH"/>
</dbReference>
<dbReference type="Proteomes" id="UP000094385">
    <property type="component" value="Unassembled WGS sequence"/>
</dbReference>
<dbReference type="PANTHER" id="PTHR11699">
    <property type="entry name" value="ALDEHYDE DEHYDROGENASE-RELATED"/>
    <property type="match status" value="1"/>
</dbReference>
<dbReference type="EMBL" id="KV454289">
    <property type="protein sequence ID" value="ODQ76765.1"/>
    <property type="molecule type" value="Genomic_DNA"/>
</dbReference>
<dbReference type="STRING" id="675824.A0A1E3QGD5"/>
<evidence type="ECO:0000256" key="5">
    <source>
        <dbReference type="SAM" id="Phobius"/>
    </source>
</evidence>
<dbReference type="InterPro" id="IPR016162">
    <property type="entry name" value="Ald_DH_N"/>
</dbReference>
<proteinExistence type="inferred from homology"/>
<keyword evidence="5" id="KW-0472">Membrane</keyword>
<evidence type="ECO:0000313" key="7">
    <source>
        <dbReference type="EMBL" id="ODQ76765.1"/>
    </source>
</evidence>
<keyword evidence="5" id="KW-0812">Transmembrane</keyword>
<dbReference type="CDD" id="cd07098">
    <property type="entry name" value="ALDH_F15-22"/>
    <property type="match status" value="1"/>
</dbReference>
<dbReference type="OrthoDB" id="310895at2759"/>
<evidence type="ECO:0000256" key="1">
    <source>
        <dbReference type="ARBA" id="ARBA00009986"/>
    </source>
</evidence>
<dbReference type="GO" id="GO:0007131">
    <property type="term" value="P:reciprocal meiotic recombination"/>
    <property type="evidence" value="ECO:0007669"/>
    <property type="project" value="EnsemblFungi"/>
</dbReference>
<dbReference type="AlphaFoldDB" id="A0A1E3QGD5"/>
<accession>A0A1E3QGD5</accession>
<feature type="active site" evidence="3">
    <location>
        <position position="325"/>
    </location>
</feature>
<feature type="domain" description="Aldehyde dehydrogenase" evidence="6">
    <location>
        <begin position="88"/>
        <end position="560"/>
    </location>
</feature>
<evidence type="ECO:0000256" key="4">
    <source>
        <dbReference type="RuleBase" id="RU003345"/>
    </source>
</evidence>
<evidence type="ECO:0000256" key="3">
    <source>
        <dbReference type="PROSITE-ProRule" id="PRU10007"/>
    </source>
</evidence>
<gene>
    <name evidence="7" type="ORF">LIPSTDRAFT_142405</name>
</gene>
<reference evidence="7 8" key="1">
    <citation type="journal article" date="2016" name="Proc. Natl. Acad. Sci. U.S.A.">
        <title>Comparative genomics of biotechnologically important yeasts.</title>
        <authorList>
            <person name="Riley R."/>
            <person name="Haridas S."/>
            <person name="Wolfe K.H."/>
            <person name="Lopes M.R."/>
            <person name="Hittinger C.T."/>
            <person name="Goeker M."/>
            <person name="Salamov A.A."/>
            <person name="Wisecaver J.H."/>
            <person name="Long T.M."/>
            <person name="Calvey C.H."/>
            <person name="Aerts A.L."/>
            <person name="Barry K.W."/>
            <person name="Choi C."/>
            <person name="Clum A."/>
            <person name="Coughlan A.Y."/>
            <person name="Deshpande S."/>
            <person name="Douglass A.P."/>
            <person name="Hanson S.J."/>
            <person name="Klenk H.-P."/>
            <person name="LaButti K.M."/>
            <person name="Lapidus A."/>
            <person name="Lindquist E.A."/>
            <person name="Lipzen A.M."/>
            <person name="Meier-Kolthoff J.P."/>
            <person name="Ohm R.A."/>
            <person name="Otillar R.P."/>
            <person name="Pangilinan J.L."/>
            <person name="Peng Y."/>
            <person name="Rokas A."/>
            <person name="Rosa C.A."/>
            <person name="Scheuner C."/>
            <person name="Sibirny A.A."/>
            <person name="Slot J.C."/>
            <person name="Stielow J.B."/>
            <person name="Sun H."/>
            <person name="Kurtzman C.P."/>
            <person name="Blackwell M."/>
            <person name="Grigoriev I.V."/>
            <person name="Jeffries T.W."/>
        </authorList>
    </citation>
    <scope>NUCLEOTIDE SEQUENCE [LARGE SCALE GENOMIC DNA]</scope>
    <source>
        <strain evidence="7 8">NRRL Y-11557</strain>
    </source>
</reference>
<organism evidence="7 8">
    <name type="scientific">Lipomyces starkeyi NRRL Y-11557</name>
    <dbReference type="NCBI Taxonomy" id="675824"/>
    <lineage>
        <taxon>Eukaryota</taxon>
        <taxon>Fungi</taxon>
        <taxon>Dikarya</taxon>
        <taxon>Ascomycota</taxon>
        <taxon>Saccharomycotina</taxon>
        <taxon>Lipomycetes</taxon>
        <taxon>Lipomycetales</taxon>
        <taxon>Lipomycetaceae</taxon>
        <taxon>Lipomyces</taxon>
    </lineage>
</organism>
<feature type="transmembrane region" description="Helical" evidence="5">
    <location>
        <begin position="20"/>
        <end position="39"/>
    </location>
</feature>
<name>A0A1E3QGD5_LIPST</name>
<dbReference type="PROSITE" id="PS00070">
    <property type="entry name" value="ALDEHYDE_DEHYDR_CYS"/>
    <property type="match status" value="1"/>
</dbReference>
<dbReference type="SUPFAM" id="SSF53720">
    <property type="entry name" value="ALDH-like"/>
    <property type="match status" value="1"/>
</dbReference>
<protein>
    <recommendedName>
        <fullName evidence="6">Aldehyde dehydrogenase domain-containing protein</fullName>
    </recommendedName>
</protein>
<sequence>MSLLEHLLDLATTIGDFAKSWYGVCATFVLATVLATLFVSQPSLPPGSYNFINNYKFPPECQANWSQLSSAADVPSKPSVYNPSRPDLIHCYCPATGQYLGRVPVSTREDIDIAVEKCQKAQDLWKKTSFQERKVVLRVFLEFLKKNQDEIVSIACRDSGKTMVDAALGEVMVTLEKLAWTLKYGERALRPSSRPGPANLLIRYKTAEVAYEPLGVVLALVSWNYPLHNILNPIISSIFSGNGIIVKCSESVVWSSRYFVEMVQTCLSICGHSQDLVQLVCPWPSDTDYLTSHPDISHATFIGSKPVAHKVLAAAASSLTPVTVELGGKDAAIVLDEHLASWSQCDALASVLMRGSFQSAGQNCIGIERIICEPRAYDALVKVLTKRVPQLCLGSSLDDDANVDMGAMINDSRFDVLEGLIADAVKNGAKLSCGGQRYEHPEHPLGSYFQPTLLVDVTPEMEIARNETFAPVMVLMKAKNTDDAIRIANSAKFGLGGAVFGKRGSAATEKIVQEMKTGNIAVNDFATFYVCQLPFGGVNDSGYGKFGGEEGLRALCLAKSICRDRFPGISTSIPPVVDYPMKSVKKAWKFVRAMNAAAYAGSTKEFALSLVQLLGNLK</sequence>
<comment type="similarity">
    <text evidence="1 4">Belongs to the aldehyde dehydrogenase family.</text>
</comment>
<dbReference type="InterPro" id="IPR016160">
    <property type="entry name" value="Ald_DH_CS_CYS"/>
</dbReference>
<dbReference type="InterPro" id="IPR016163">
    <property type="entry name" value="Ald_DH_C"/>
</dbReference>
<dbReference type="FunFam" id="3.40.309.10:FF:000024">
    <property type="entry name" value="Betaine aldehyde dehydrogenase"/>
    <property type="match status" value="1"/>
</dbReference>
<keyword evidence="8" id="KW-1185">Reference proteome</keyword>